<dbReference type="InterPro" id="IPR029016">
    <property type="entry name" value="GAF-like_dom_sf"/>
</dbReference>
<evidence type="ECO:0000259" key="5">
    <source>
        <dbReference type="PROSITE" id="PS50046"/>
    </source>
</evidence>
<protein>
    <submittedName>
        <fullName evidence="6">Predicted protein</fullName>
    </submittedName>
</protein>
<dbReference type="OrthoDB" id="2015534at2759"/>
<name>C1MUY9_MICPC</name>
<gene>
    <name evidence="6" type="ORF">MICPUCDRAFT_18100</name>
</gene>
<sequence>MLEGALRAQSSVKRAVSHVQDAFEKGAYFQSVTDELRALLGYDRVMLYRFHEDDHGEVVAESTSQHARDAFKGLHFPATDIPQANRKIFMSMRSRMIADVSGPASKVRQCKRTPDDILLSDSQLRGISGCHAQYLSNMGVKATLVVSVVSWDGGGDDDGGSQSPPQEKLWGLIVCHHYQGPHRVAYYQRSAAEFLVRVFSLQLSRILQSEQAKIESSLLSHQGTICKSLKYVEEMTGMEPGSSALFKVANASGAAMIIGDTIFHAGECPPDDEIAAIVAWRRLPLGGMWSTDCLSREGMPNAEALKATASGGAPAATNISPAVLAWFRGEYIKENTWAGDKDAPQAYHKGVEMTPRESFRAIKETLTAQSEPW</sequence>
<dbReference type="Pfam" id="PF01590">
    <property type="entry name" value="GAF"/>
    <property type="match status" value="1"/>
</dbReference>
<organism evidence="7">
    <name type="scientific">Micromonas pusilla (strain CCMP1545)</name>
    <name type="common">Picoplanktonic green alga</name>
    <dbReference type="NCBI Taxonomy" id="564608"/>
    <lineage>
        <taxon>Eukaryota</taxon>
        <taxon>Viridiplantae</taxon>
        <taxon>Chlorophyta</taxon>
        <taxon>Mamiellophyceae</taxon>
        <taxon>Mamiellales</taxon>
        <taxon>Mamiellaceae</taxon>
        <taxon>Micromonas</taxon>
    </lineage>
</organism>
<keyword evidence="7" id="KW-1185">Reference proteome</keyword>
<keyword evidence="2" id="KW-0716">Sensory transduction</keyword>
<evidence type="ECO:0000256" key="3">
    <source>
        <dbReference type="ARBA" id="ARBA00022991"/>
    </source>
</evidence>
<dbReference type="PRINTS" id="PR01033">
    <property type="entry name" value="PHYTOCHROME"/>
</dbReference>
<reference evidence="6 7" key="1">
    <citation type="journal article" date="2009" name="Science">
        <title>Green evolution and dynamic adaptations revealed by genomes of the marine picoeukaryotes Micromonas.</title>
        <authorList>
            <person name="Worden A.Z."/>
            <person name="Lee J.H."/>
            <person name="Mock T."/>
            <person name="Rouze P."/>
            <person name="Simmons M.P."/>
            <person name="Aerts A.L."/>
            <person name="Allen A.E."/>
            <person name="Cuvelier M.L."/>
            <person name="Derelle E."/>
            <person name="Everett M.V."/>
            <person name="Foulon E."/>
            <person name="Grimwood J."/>
            <person name="Gundlach H."/>
            <person name="Henrissat B."/>
            <person name="Napoli C."/>
            <person name="McDonald S.M."/>
            <person name="Parker M.S."/>
            <person name="Rombauts S."/>
            <person name="Salamov A."/>
            <person name="Von Dassow P."/>
            <person name="Badger J.H."/>
            <person name="Coutinho P.M."/>
            <person name="Demir E."/>
            <person name="Dubchak I."/>
            <person name="Gentemann C."/>
            <person name="Eikrem W."/>
            <person name="Gready J.E."/>
            <person name="John U."/>
            <person name="Lanier W."/>
            <person name="Lindquist E.A."/>
            <person name="Lucas S."/>
            <person name="Mayer K.F."/>
            <person name="Moreau H."/>
            <person name="Not F."/>
            <person name="Otillar R."/>
            <person name="Panaud O."/>
            <person name="Pangilinan J."/>
            <person name="Paulsen I."/>
            <person name="Piegu B."/>
            <person name="Poliakov A."/>
            <person name="Robbens S."/>
            <person name="Schmutz J."/>
            <person name="Toulza E."/>
            <person name="Wyss T."/>
            <person name="Zelensky A."/>
            <person name="Zhou K."/>
            <person name="Armbrust E.V."/>
            <person name="Bhattacharya D."/>
            <person name="Goodenough U.W."/>
            <person name="Van de Peer Y."/>
            <person name="Grigoriev I.V."/>
        </authorList>
    </citation>
    <scope>NUCLEOTIDE SEQUENCE [LARGE SCALE GENOMIC DNA]</scope>
    <source>
        <strain evidence="6 7">CCMP1545</strain>
    </source>
</reference>
<dbReference type="GO" id="GO:0006355">
    <property type="term" value="P:regulation of DNA-templated transcription"/>
    <property type="evidence" value="ECO:0007669"/>
    <property type="project" value="InterPro"/>
</dbReference>
<dbReference type="SMART" id="SM00065">
    <property type="entry name" value="GAF"/>
    <property type="match status" value="1"/>
</dbReference>
<evidence type="ECO:0000313" key="7">
    <source>
        <dbReference type="Proteomes" id="UP000001876"/>
    </source>
</evidence>
<dbReference type="Gene3D" id="3.30.450.270">
    <property type="match status" value="1"/>
</dbReference>
<dbReference type="AlphaFoldDB" id="C1MUY9"/>
<evidence type="ECO:0000256" key="1">
    <source>
        <dbReference type="ARBA" id="ARBA00022543"/>
    </source>
</evidence>
<keyword evidence="3" id="KW-0157">Chromophore</keyword>
<dbReference type="EMBL" id="GG663740">
    <property type="protein sequence ID" value="EEH56716.1"/>
    <property type="molecule type" value="Genomic_DNA"/>
</dbReference>
<dbReference type="GeneID" id="9685024"/>
<dbReference type="InterPro" id="IPR013515">
    <property type="entry name" value="Phytochrome_cen-reg"/>
</dbReference>
<dbReference type="InterPro" id="IPR016132">
    <property type="entry name" value="Phyto_chromo_attachment"/>
</dbReference>
<dbReference type="Pfam" id="PF00360">
    <property type="entry name" value="PHY"/>
    <property type="match status" value="1"/>
</dbReference>
<dbReference type="KEGG" id="mpp:MICPUCDRAFT_18100"/>
<dbReference type="PROSITE" id="PS50046">
    <property type="entry name" value="PHYTOCHROME_2"/>
    <property type="match status" value="1"/>
</dbReference>
<dbReference type="SUPFAM" id="SSF55781">
    <property type="entry name" value="GAF domain-like"/>
    <property type="match status" value="2"/>
</dbReference>
<evidence type="ECO:0000313" key="6">
    <source>
        <dbReference type="EMBL" id="EEH56716.1"/>
    </source>
</evidence>
<dbReference type="STRING" id="564608.C1MUY9"/>
<feature type="non-terminal residue" evidence="6">
    <location>
        <position position="373"/>
    </location>
</feature>
<keyword evidence="4" id="KW-0675">Receptor</keyword>
<dbReference type="InterPro" id="IPR043150">
    <property type="entry name" value="Phytochrome_PHY_sf"/>
</dbReference>
<dbReference type="RefSeq" id="XP_003059584.1">
    <property type="nucleotide sequence ID" value="XM_003059538.1"/>
</dbReference>
<evidence type="ECO:0000256" key="4">
    <source>
        <dbReference type="ARBA" id="ARBA00023170"/>
    </source>
</evidence>
<keyword evidence="1" id="KW-0600">Photoreceptor protein</keyword>
<accession>C1MUY9</accession>
<proteinExistence type="predicted"/>
<dbReference type="Gene3D" id="3.30.450.40">
    <property type="match status" value="1"/>
</dbReference>
<dbReference type="InterPro" id="IPR001294">
    <property type="entry name" value="Phytochrome"/>
</dbReference>
<dbReference type="InterPro" id="IPR003018">
    <property type="entry name" value="GAF"/>
</dbReference>
<feature type="domain" description="Phytochrome chromophore attachment site" evidence="5">
    <location>
        <begin position="28"/>
        <end position="197"/>
    </location>
</feature>
<dbReference type="GO" id="GO:0009881">
    <property type="term" value="F:photoreceptor activity"/>
    <property type="evidence" value="ECO:0007669"/>
    <property type="project" value="UniProtKB-KW"/>
</dbReference>
<dbReference type="Proteomes" id="UP000001876">
    <property type="component" value="Unassembled WGS sequence"/>
</dbReference>
<evidence type="ECO:0000256" key="2">
    <source>
        <dbReference type="ARBA" id="ARBA00022606"/>
    </source>
</evidence>
<dbReference type="GO" id="GO:0009584">
    <property type="term" value="P:detection of visible light"/>
    <property type="evidence" value="ECO:0007669"/>
    <property type="project" value="InterPro"/>
</dbReference>
<dbReference type="eggNOG" id="ENOG502QRSA">
    <property type="taxonomic scope" value="Eukaryota"/>
</dbReference>
<dbReference type="OMA" id="YIKENTW"/>